<dbReference type="Pfam" id="PF07282">
    <property type="entry name" value="Cas12f1-like_TNB"/>
    <property type="match status" value="1"/>
</dbReference>
<feature type="domain" description="Transposase putative helix-turn-helix" evidence="9">
    <location>
        <begin position="1"/>
        <end position="43"/>
    </location>
</feature>
<keyword evidence="6" id="KW-0233">DNA recombination</keyword>
<keyword evidence="4" id="KW-0862">Zinc</keyword>
<evidence type="ECO:0000259" key="9">
    <source>
        <dbReference type="Pfam" id="PF12323"/>
    </source>
</evidence>
<dbReference type="Proteomes" id="UP000228751">
    <property type="component" value="Unassembled WGS sequence"/>
</dbReference>
<dbReference type="InterPro" id="IPR021027">
    <property type="entry name" value="Transposase_put_HTH"/>
</dbReference>
<dbReference type="GO" id="GO:0006310">
    <property type="term" value="P:DNA recombination"/>
    <property type="evidence" value="ECO:0007669"/>
    <property type="project" value="UniProtKB-KW"/>
</dbReference>
<evidence type="ECO:0000313" key="10">
    <source>
        <dbReference type="EMBL" id="PHY92749.1"/>
    </source>
</evidence>
<evidence type="ECO:0000256" key="5">
    <source>
        <dbReference type="ARBA" id="ARBA00023125"/>
    </source>
</evidence>
<keyword evidence="3" id="KW-0479">Metal-binding</keyword>
<evidence type="ECO:0000256" key="3">
    <source>
        <dbReference type="ARBA" id="ARBA00022723"/>
    </source>
</evidence>
<evidence type="ECO:0000259" key="7">
    <source>
        <dbReference type="Pfam" id="PF01385"/>
    </source>
</evidence>
<dbReference type="OrthoDB" id="7867060at2"/>
<sequence>MKIQKAHVIRLYPSLTQEEFLCQIGGATRFLWNLALEQRQTWGQRHVLNRFSQSKELTQLRSEVDWLKACPSQVLQQVLSDLEKAFRNFFARRAGFPKFRKKSRGDSFRFPDGKSAPYERLTRNGGRLKLPKLGWVRFRGWRSIPGVIRNVTVRCDAGQWYAAIQYEYDLPEPEKKILPAVGVDRGVVATVAVSGQGRVKGPDAYRKAMKKLRRAQRVVARRKKGSQNRRKSVLRVARLHRTVRRVRADFLHKVSHSLAENQGTLVFENLKIRNMVRSASGTVAEPGRNVRQKSGLNRSILDQGWGMLRQFCGYKTAERGGQCLDVSPRNTSRECRKCGHTAAENRVSQSRFVCVRCGHAENADDNASAVIVKRAVDSGLLPVEALRQHALEAGISVGSLLASRQ</sequence>
<comment type="similarity">
    <text evidence="1">In the C-terminal section; belongs to the transposase 35 family.</text>
</comment>
<proteinExistence type="inferred from homology"/>
<dbReference type="GO" id="GO:0003677">
    <property type="term" value="F:DNA binding"/>
    <property type="evidence" value="ECO:0007669"/>
    <property type="project" value="UniProtKB-KW"/>
</dbReference>
<name>A0A2G4R880_9PROT</name>
<dbReference type="NCBIfam" id="NF040570">
    <property type="entry name" value="guided_TnpB"/>
    <property type="match status" value="1"/>
</dbReference>
<evidence type="ECO:0000313" key="11">
    <source>
        <dbReference type="Proteomes" id="UP000228751"/>
    </source>
</evidence>
<keyword evidence="2" id="KW-0815">Transposition</keyword>
<dbReference type="AlphaFoldDB" id="A0A2G4R880"/>
<accession>A0A2G4R880</accession>
<feature type="domain" description="Probable transposase IS891/IS1136/IS1341" evidence="7">
    <location>
        <begin position="164"/>
        <end position="278"/>
    </location>
</feature>
<dbReference type="RefSeq" id="WP_099542259.1">
    <property type="nucleotide sequence ID" value="NZ_PEBQ01000199.1"/>
</dbReference>
<dbReference type="GO" id="GO:0046872">
    <property type="term" value="F:metal ion binding"/>
    <property type="evidence" value="ECO:0007669"/>
    <property type="project" value="UniProtKB-KW"/>
</dbReference>
<keyword evidence="11" id="KW-1185">Reference proteome</keyword>
<evidence type="ECO:0000256" key="1">
    <source>
        <dbReference type="ARBA" id="ARBA00008761"/>
    </source>
</evidence>
<evidence type="ECO:0000256" key="2">
    <source>
        <dbReference type="ARBA" id="ARBA00022578"/>
    </source>
</evidence>
<organism evidence="10 11">
    <name type="scientific">Acetobacter pomorum</name>
    <dbReference type="NCBI Taxonomy" id="65959"/>
    <lineage>
        <taxon>Bacteria</taxon>
        <taxon>Pseudomonadati</taxon>
        <taxon>Pseudomonadota</taxon>
        <taxon>Alphaproteobacteria</taxon>
        <taxon>Acetobacterales</taxon>
        <taxon>Acetobacteraceae</taxon>
        <taxon>Acetobacter</taxon>
    </lineage>
</organism>
<dbReference type="Pfam" id="PF01385">
    <property type="entry name" value="OrfB_IS605"/>
    <property type="match status" value="1"/>
</dbReference>
<protein>
    <submittedName>
        <fullName evidence="10">Transposase</fullName>
    </submittedName>
</protein>
<dbReference type="InterPro" id="IPR010095">
    <property type="entry name" value="Cas12f1-like_TNB"/>
</dbReference>
<dbReference type="EMBL" id="PEBQ01000199">
    <property type="protein sequence ID" value="PHY92749.1"/>
    <property type="molecule type" value="Genomic_DNA"/>
</dbReference>
<evidence type="ECO:0000256" key="6">
    <source>
        <dbReference type="ARBA" id="ARBA00023172"/>
    </source>
</evidence>
<feature type="domain" description="Cas12f1-like TNB" evidence="8">
    <location>
        <begin position="305"/>
        <end position="371"/>
    </location>
</feature>
<comment type="caution">
    <text evidence="10">The sequence shown here is derived from an EMBL/GenBank/DDBJ whole genome shotgun (WGS) entry which is preliminary data.</text>
</comment>
<reference evidence="10 11" key="1">
    <citation type="submission" date="2017-10" db="EMBL/GenBank/DDBJ databases">
        <title>Genomic analysis of the genus Acetobacter.</title>
        <authorList>
            <person name="Kim K.H."/>
            <person name="Chun B.H."/>
            <person name="Son A.R."/>
            <person name="Jeon C.O."/>
        </authorList>
    </citation>
    <scope>NUCLEOTIDE SEQUENCE [LARGE SCALE GENOMIC DNA]</scope>
    <source>
        <strain evidence="10 11">LHT 2458</strain>
    </source>
</reference>
<dbReference type="Pfam" id="PF12323">
    <property type="entry name" value="HTH_OrfB_IS605"/>
    <property type="match status" value="1"/>
</dbReference>
<evidence type="ECO:0000256" key="4">
    <source>
        <dbReference type="ARBA" id="ARBA00022833"/>
    </source>
</evidence>
<evidence type="ECO:0000259" key="8">
    <source>
        <dbReference type="Pfam" id="PF07282"/>
    </source>
</evidence>
<gene>
    <name evidence="10" type="ORF">CSR02_15235</name>
</gene>
<dbReference type="GO" id="GO:0032196">
    <property type="term" value="P:transposition"/>
    <property type="evidence" value="ECO:0007669"/>
    <property type="project" value="UniProtKB-KW"/>
</dbReference>
<keyword evidence="5" id="KW-0238">DNA-binding</keyword>
<dbReference type="InterPro" id="IPR001959">
    <property type="entry name" value="Transposase"/>
</dbReference>